<feature type="domain" description="FAD-binding" evidence="4">
    <location>
        <begin position="12"/>
        <end position="363"/>
    </location>
</feature>
<dbReference type="PANTHER" id="PTHR43004">
    <property type="entry name" value="TRK SYSTEM POTASSIUM UPTAKE PROTEIN"/>
    <property type="match status" value="1"/>
</dbReference>
<comment type="caution">
    <text evidence="5">The sequence shown here is derived from an EMBL/GenBank/DDBJ whole genome shotgun (WGS) entry which is preliminary data.</text>
</comment>
<evidence type="ECO:0000256" key="2">
    <source>
        <dbReference type="ARBA" id="ARBA00022630"/>
    </source>
</evidence>
<proteinExistence type="predicted"/>
<gene>
    <name evidence="5" type="ORF">CVV68_18265</name>
</gene>
<evidence type="ECO:0000313" key="6">
    <source>
        <dbReference type="Proteomes" id="UP000247832"/>
    </source>
</evidence>
<dbReference type="GO" id="GO:0016709">
    <property type="term" value="F:oxidoreductase activity, acting on paired donors, with incorporation or reduction of molecular oxygen, NAD(P)H as one donor, and incorporation of one atom of oxygen"/>
    <property type="evidence" value="ECO:0007669"/>
    <property type="project" value="UniProtKB-ARBA"/>
</dbReference>
<dbReference type="InterPro" id="IPR050641">
    <property type="entry name" value="RIFMO-like"/>
</dbReference>
<dbReference type="AlphaFoldDB" id="A0A2V5L2R0"/>
<evidence type="ECO:0000256" key="1">
    <source>
        <dbReference type="ARBA" id="ARBA00001974"/>
    </source>
</evidence>
<dbReference type="OrthoDB" id="4246007at2"/>
<evidence type="ECO:0000259" key="4">
    <source>
        <dbReference type="Pfam" id="PF01494"/>
    </source>
</evidence>
<dbReference type="PROSITE" id="PS51257">
    <property type="entry name" value="PROKAR_LIPOPROTEIN"/>
    <property type="match status" value="1"/>
</dbReference>
<dbReference type="GO" id="GO:0071949">
    <property type="term" value="F:FAD binding"/>
    <property type="evidence" value="ECO:0007669"/>
    <property type="project" value="InterPro"/>
</dbReference>
<comment type="cofactor">
    <cofactor evidence="1">
        <name>FAD</name>
        <dbReference type="ChEBI" id="CHEBI:57692"/>
    </cofactor>
</comment>
<dbReference type="InterPro" id="IPR036188">
    <property type="entry name" value="FAD/NAD-bd_sf"/>
</dbReference>
<reference evidence="5 6" key="1">
    <citation type="submission" date="2018-05" db="EMBL/GenBank/DDBJ databases">
        <title>Genetic diversity of glacier-inhabiting Cryobacterium bacteria in China and description of Cryobacterium mengkeensis sp. nov. and Arthrobacter glacialis sp. nov.</title>
        <authorList>
            <person name="Liu Q."/>
            <person name="Xin Y.-H."/>
        </authorList>
    </citation>
    <scope>NUCLEOTIDE SEQUENCE [LARGE SCALE GENOMIC DNA]</scope>
    <source>
        <strain evidence="5 6">LI2</strain>
    </source>
</reference>
<sequence>MAATGTRGSGAKVVIVGAGPVGLMLACELAGAGIAPVVLERAVEPSAMPKGNGLVGEIATVLAKRGLLRGQKGLHAIPVPRYSFGALPLRLNPLRPNALRILPIPQRRLEQLLEARARASGVDIRRGHAVTGFHDDGEGVLVEVASGPGGYTLDAGFLAGCDGAHSFVRHHLGIDFPGTTGSQLVRIGHVTIPAGSVRRTRNTVELPGGRRLVLFQANHTATGSLTIAPVSALDRGASKELYIIAAQEPLDRQEPAEQISLEEMESSIRRVLGIGLPISGGRWLRSTLVNSRQAERYRVGRIFLAGDAAHVFSAGGSSLNTGMLDAVDLASRLAAVLGGAAPLETLEDYHTARHEAGEQTLMQTRAQAALLAPGPEAEALRQVLRAAFGTRNPHRYLATLLIGKQPGQPRRG</sequence>
<keyword evidence="6" id="KW-1185">Reference proteome</keyword>
<name>A0A2V5L2R0_9MICC</name>
<dbReference type="Proteomes" id="UP000247832">
    <property type="component" value="Unassembled WGS sequence"/>
</dbReference>
<dbReference type="PANTHER" id="PTHR43004:SF19">
    <property type="entry name" value="BINDING MONOOXYGENASE, PUTATIVE (JCVI)-RELATED"/>
    <property type="match status" value="1"/>
</dbReference>
<protein>
    <recommendedName>
        <fullName evidence="4">FAD-binding domain-containing protein</fullName>
    </recommendedName>
</protein>
<evidence type="ECO:0000313" key="5">
    <source>
        <dbReference type="EMBL" id="PYI65378.1"/>
    </source>
</evidence>
<keyword evidence="2" id="KW-0285">Flavoprotein</keyword>
<dbReference type="RefSeq" id="WP_110502438.1">
    <property type="nucleotide sequence ID" value="NZ_QJVD01000025.1"/>
</dbReference>
<dbReference type="PRINTS" id="PR00420">
    <property type="entry name" value="RNGMNOXGNASE"/>
</dbReference>
<keyword evidence="3" id="KW-0274">FAD</keyword>
<dbReference type="InterPro" id="IPR002938">
    <property type="entry name" value="FAD-bd"/>
</dbReference>
<accession>A0A2V5L2R0</accession>
<dbReference type="SUPFAM" id="SSF51905">
    <property type="entry name" value="FAD/NAD(P)-binding domain"/>
    <property type="match status" value="1"/>
</dbReference>
<dbReference type="Pfam" id="PF01494">
    <property type="entry name" value="FAD_binding_3"/>
    <property type="match status" value="1"/>
</dbReference>
<evidence type="ECO:0000256" key="3">
    <source>
        <dbReference type="ARBA" id="ARBA00022827"/>
    </source>
</evidence>
<dbReference type="Gene3D" id="3.50.50.60">
    <property type="entry name" value="FAD/NAD(P)-binding domain"/>
    <property type="match status" value="2"/>
</dbReference>
<dbReference type="EMBL" id="QJVD01000025">
    <property type="protein sequence ID" value="PYI65378.1"/>
    <property type="molecule type" value="Genomic_DNA"/>
</dbReference>
<organism evidence="5 6">
    <name type="scientific">Arthrobacter livingstonensis</name>
    <dbReference type="NCBI Taxonomy" id="670078"/>
    <lineage>
        <taxon>Bacteria</taxon>
        <taxon>Bacillati</taxon>
        <taxon>Actinomycetota</taxon>
        <taxon>Actinomycetes</taxon>
        <taxon>Micrococcales</taxon>
        <taxon>Micrococcaceae</taxon>
        <taxon>Arthrobacter</taxon>
    </lineage>
</organism>